<dbReference type="Proteomes" id="UP000246004">
    <property type="component" value="Unassembled WGS sequence"/>
</dbReference>
<keyword evidence="5" id="KW-0249">Electron transport</keyword>
<gene>
    <name evidence="10" type="primary">ndhI_1</name>
    <name evidence="9" type="ORF">ASJ82_06465</name>
    <name evidence="10" type="ORF">MSCUN_02190</name>
</gene>
<dbReference type="InterPro" id="IPR017896">
    <property type="entry name" value="4Fe4S_Fe-S-bd"/>
</dbReference>
<evidence type="ECO:0000259" key="8">
    <source>
        <dbReference type="PROSITE" id="PS51379"/>
    </source>
</evidence>
<feature type="domain" description="4Fe-4S ferredoxin-type" evidence="8">
    <location>
        <begin position="1"/>
        <end position="30"/>
    </location>
</feature>
<dbReference type="RefSeq" id="WP_095609218.1">
    <property type="nucleotide sequence ID" value="NZ_LMVN01000026.1"/>
</dbReference>
<evidence type="ECO:0000256" key="6">
    <source>
        <dbReference type="ARBA" id="ARBA00023004"/>
    </source>
</evidence>
<dbReference type="Pfam" id="PF00881">
    <property type="entry name" value="Nitroreductase"/>
    <property type="match status" value="1"/>
</dbReference>
<keyword evidence="3" id="KW-0479">Metal-binding</keyword>
<evidence type="ECO:0000313" key="10">
    <source>
        <dbReference type="EMBL" id="PWL08893.1"/>
    </source>
</evidence>
<evidence type="ECO:0000256" key="4">
    <source>
        <dbReference type="ARBA" id="ARBA00022737"/>
    </source>
</evidence>
<dbReference type="InterPro" id="IPR000415">
    <property type="entry name" value="Nitroreductase-like"/>
</dbReference>
<dbReference type="Proteomes" id="UP000217528">
    <property type="component" value="Unassembled WGS sequence"/>
</dbReference>
<sequence length="263" mass="30496">MKLNIDPVRCVRCGLCQSVCIFNNISLDPEVHETETECFECGHCVSICPTGAINLKIYEDLNYDTRNKYKTDKLDVTYDEYIDVLNRHRSIRYFTKEDVTPQTYEKLFKCLDNTPTASNMQDLDIVVIKSDLYEFTKHIYDIIKTKSSDFLTIRNLAKYIENPDENQNTLLYTGRDIILLFSKNPQDTTIACGRIEITAQLMGLGGFYNGFIVMADEIDHEKLMEYFPEIDPSKHLSCAYIIGHPKIKFKRPLPPRKVNITYK</sequence>
<keyword evidence="6" id="KW-0408">Iron</keyword>
<keyword evidence="11" id="KW-1185">Reference proteome</keyword>
<dbReference type="GO" id="GO:0016491">
    <property type="term" value="F:oxidoreductase activity"/>
    <property type="evidence" value="ECO:0007669"/>
    <property type="project" value="UniProtKB-KW"/>
</dbReference>
<organism evidence="9 11">
    <name type="scientific">Methanosphaera cuniculi</name>
    <dbReference type="NCBI Taxonomy" id="1077256"/>
    <lineage>
        <taxon>Archaea</taxon>
        <taxon>Methanobacteriati</taxon>
        <taxon>Methanobacteriota</taxon>
        <taxon>Methanomada group</taxon>
        <taxon>Methanobacteria</taxon>
        <taxon>Methanobacteriales</taxon>
        <taxon>Methanobacteriaceae</taxon>
        <taxon>Methanosphaera</taxon>
    </lineage>
</organism>
<dbReference type="InterPro" id="IPR029479">
    <property type="entry name" value="Nitroreductase"/>
</dbReference>
<evidence type="ECO:0000256" key="1">
    <source>
        <dbReference type="ARBA" id="ARBA00022448"/>
    </source>
</evidence>
<dbReference type="OrthoDB" id="51316at2157"/>
<dbReference type="SUPFAM" id="SSF55469">
    <property type="entry name" value="FMN-dependent nitroreductase-like"/>
    <property type="match status" value="1"/>
</dbReference>
<reference evidence="10 12" key="1">
    <citation type="submission" date="2016-04" db="EMBL/GenBank/DDBJ databases">
        <title>Genome sequence of Methanosphaera cuniculi DSM 4103.</title>
        <authorList>
            <person name="Poehlein A."/>
            <person name="Seedorf H."/>
            <person name="Daniel R."/>
        </authorList>
    </citation>
    <scope>NUCLEOTIDE SEQUENCE [LARGE SCALE GENOMIC DNA]</scope>
    <source>
        <strain evidence="10 12">DSM 4103</strain>
    </source>
</reference>
<dbReference type="SUPFAM" id="SSF54862">
    <property type="entry name" value="4Fe-4S ferredoxins"/>
    <property type="match status" value="1"/>
</dbReference>
<dbReference type="Pfam" id="PF12838">
    <property type="entry name" value="Fer4_7"/>
    <property type="match status" value="1"/>
</dbReference>
<keyword evidence="10" id="KW-0560">Oxidoreductase</keyword>
<dbReference type="PANTHER" id="PTHR43687">
    <property type="entry name" value="ADENYLYLSULFATE REDUCTASE, BETA SUBUNIT"/>
    <property type="match status" value="1"/>
</dbReference>
<keyword evidence="2" id="KW-0004">4Fe-4S</keyword>
<dbReference type="Gene3D" id="3.30.70.20">
    <property type="match status" value="2"/>
</dbReference>
<evidence type="ECO:0000256" key="2">
    <source>
        <dbReference type="ARBA" id="ARBA00022485"/>
    </source>
</evidence>
<dbReference type="EMBL" id="LMVN01000026">
    <property type="protein sequence ID" value="PAV06786.1"/>
    <property type="molecule type" value="Genomic_DNA"/>
</dbReference>
<dbReference type="EC" id="1.6.5.11" evidence="10"/>
<dbReference type="Gene3D" id="3.40.109.10">
    <property type="entry name" value="NADH Oxidase"/>
    <property type="match status" value="1"/>
</dbReference>
<dbReference type="PROSITE" id="PS00198">
    <property type="entry name" value="4FE4S_FER_1"/>
    <property type="match status" value="1"/>
</dbReference>
<keyword evidence="7" id="KW-0411">Iron-sulfur</keyword>
<dbReference type="AlphaFoldDB" id="A0A2A2HBV8"/>
<dbReference type="PANTHER" id="PTHR43687:SF6">
    <property type="entry name" value="L-ASPARTATE SEMIALDEHYDE SULFURTRANSFERASE IRON-SULFUR SUBUNIT"/>
    <property type="match status" value="1"/>
</dbReference>
<keyword evidence="4" id="KW-0677">Repeat</keyword>
<comment type="caution">
    <text evidence="9">The sequence shown here is derived from an EMBL/GenBank/DDBJ whole genome shotgun (WGS) entry which is preliminary data.</text>
</comment>
<dbReference type="GO" id="GO:0046872">
    <property type="term" value="F:metal ion binding"/>
    <property type="evidence" value="ECO:0007669"/>
    <property type="project" value="UniProtKB-KW"/>
</dbReference>
<evidence type="ECO:0000313" key="11">
    <source>
        <dbReference type="Proteomes" id="UP000217528"/>
    </source>
</evidence>
<dbReference type="GO" id="GO:0051539">
    <property type="term" value="F:4 iron, 4 sulfur cluster binding"/>
    <property type="evidence" value="ECO:0007669"/>
    <property type="project" value="UniProtKB-KW"/>
</dbReference>
<evidence type="ECO:0000313" key="9">
    <source>
        <dbReference type="EMBL" id="PAV06786.1"/>
    </source>
</evidence>
<evidence type="ECO:0000313" key="12">
    <source>
        <dbReference type="Proteomes" id="UP000246004"/>
    </source>
</evidence>
<dbReference type="InterPro" id="IPR050572">
    <property type="entry name" value="Fe-S_Ferredoxin"/>
</dbReference>
<feature type="domain" description="4Fe-4S ferredoxin-type" evidence="8">
    <location>
        <begin position="35"/>
        <end position="58"/>
    </location>
</feature>
<evidence type="ECO:0000256" key="7">
    <source>
        <dbReference type="ARBA" id="ARBA00023014"/>
    </source>
</evidence>
<name>A0A2A2HBV8_9EURY</name>
<protein>
    <submittedName>
        <fullName evidence="10">NAD(P)H-quinone oxidoreductase subunit I, chloroplastic</fullName>
        <ecNumber evidence="10">1.6.5.11</ecNumber>
    </submittedName>
</protein>
<proteinExistence type="predicted"/>
<dbReference type="InterPro" id="IPR017900">
    <property type="entry name" value="4Fe4S_Fe_S_CS"/>
</dbReference>
<evidence type="ECO:0000256" key="3">
    <source>
        <dbReference type="ARBA" id="ARBA00022723"/>
    </source>
</evidence>
<dbReference type="PROSITE" id="PS51379">
    <property type="entry name" value="4FE4S_FER_2"/>
    <property type="match status" value="2"/>
</dbReference>
<evidence type="ECO:0000256" key="5">
    <source>
        <dbReference type="ARBA" id="ARBA00022982"/>
    </source>
</evidence>
<accession>A0A2A2HBV8</accession>
<keyword evidence="1" id="KW-0813">Transport</keyword>
<reference evidence="9 11" key="2">
    <citation type="journal article" date="2017" name="BMC Genomics">
        <title>Genomic analysis of methanogenic archaea reveals a shift towards energy conservation.</title>
        <authorList>
            <person name="Gilmore S.P."/>
            <person name="Henske J.K."/>
            <person name="Sexton J.A."/>
            <person name="Solomon K.V."/>
            <person name="Seppala S."/>
            <person name="Yoo J.I."/>
            <person name="Huyett L.M."/>
            <person name="Pressman A."/>
            <person name="Cogan J.Z."/>
            <person name="Kivenson V."/>
            <person name="Peng X."/>
            <person name="Tan Y."/>
            <person name="Valentine D.L."/>
            <person name="O'Malley M.A."/>
        </authorList>
    </citation>
    <scope>NUCLEOTIDE SEQUENCE [LARGE SCALE GENOMIC DNA]</scope>
    <source>
        <strain evidence="9 11">1R-7</strain>
    </source>
</reference>
<dbReference type="EMBL" id="LWMS01000006">
    <property type="protein sequence ID" value="PWL08893.1"/>
    <property type="molecule type" value="Genomic_DNA"/>
</dbReference>